<protein>
    <submittedName>
        <fullName evidence="1">Uncharacterized protein</fullName>
    </submittedName>
</protein>
<evidence type="ECO:0000313" key="1">
    <source>
        <dbReference type="EMBL" id="CAB3239302.1"/>
    </source>
</evidence>
<evidence type="ECO:0000313" key="2">
    <source>
        <dbReference type="Proteomes" id="UP000494256"/>
    </source>
</evidence>
<sequence length="83" mass="9727">MDDLKSFVNYPSKTTVGFAPKFTGNRKFFANMISTLGFKEMQANDEEDLRKDFVKKLRYCDNAVMDENIMPELYDREVDQSKI</sequence>
<gene>
    <name evidence="1" type="ORF">APLA_LOCUS8613</name>
</gene>
<dbReference type="Proteomes" id="UP000494256">
    <property type="component" value="Unassembled WGS sequence"/>
</dbReference>
<proteinExistence type="predicted"/>
<organism evidence="1 2">
    <name type="scientific">Arctia plantaginis</name>
    <name type="common">Wood tiger moth</name>
    <name type="synonym">Phalaena plantaginis</name>
    <dbReference type="NCBI Taxonomy" id="874455"/>
    <lineage>
        <taxon>Eukaryota</taxon>
        <taxon>Metazoa</taxon>
        <taxon>Ecdysozoa</taxon>
        <taxon>Arthropoda</taxon>
        <taxon>Hexapoda</taxon>
        <taxon>Insecta</taxon>
        <taxon>Pterygota</taxon>
        <taxon>Neoptera</taxon>
        <taxon>Endopterygota</taxon>
        <taxon>Lepidoptera</taxon>
        <taxon>Glossata</taxon>
        <taxon>Ditrysia</taxon>
        <taxon>Noctuoidea</taxon>
        <taxon>Erebidae</taxon>
        <taxon>Arctiinae</taxon>
        <taxon>Arctia</taxon>
    </lineage>
</organism>
<accession>A0A8S1A495</accession>
<dbReference type="OrthoDB" id="7314438at2759"/>
<reference evidence="1 2" key="1">
    <citation type="submission" date="2020-04" db="EMBL/GenBank/DDBJ databases">
        <authorList>
            <person name="Wallbank WR R."/>
            <person name="Pardo Diaz C."/>
            <person name="Kozak K."/>
            <person name="Martin S."/>
            <person name="Jiggins C."/>
            <person name="Moest M."/>
            <person name="Warren A I."/>
            <person name="Byers J.R.P. K."/>
            <person name="Montejo-Kovacevich G."/>
            <person name="Yen C E."/>
        </authorList>
    </citation>
    <scope>NUCLEOTIDE SEQUENCE [LARGE SCALE GENOMIC DNA]</scope>
</reference>
<name>A0A8S1A495_ARCPL</name>
<comment type="caution">
    <text evidence="1">The sequence shown here is derived from an EMBL/GenBank/DDBJ whole genome shotgun (WGS) entry which is preliminary data.</text>
</comment>
<dbReference type="EMBL" id="CADEBD010000308">
    <property type="protein sequence ID" value="CAB3239302.1"/>
    <property type="molecule type" value="Genomic_DNA"/>
</dbReference>
<dbReference type="AlphaFoldDB" id="A0A8S1A495"/>